<keyword evidence="8" id="KW-1185">Reference proteome</keyword>
<dbReference type="GO" id="GO:0140104">
    <property type="term" value="F:molecular carrier activity"/>
    <property type="evidence" value="ECO:0007669"/>
    <property type="project" value="InterPro"/>
</dbReference>
<dbReference type="AlphaFoldDB" id="A0A1H9J755"/>
<accession>A0A1H9J755</accession>
<gene>
    <name evidence="7" type="ORF">SAMN05216522_10751</name>
</gene>
<evidence type="ECO:0000313" key="8">
    <source>
        <dbReference type="Proteomes" id="UP000242515"/>
    </source>
</evidence>
<dbReference type="GO" id="GO:1902358">
    <property type="term" value="P:sulfate transmembrane transport"/>
    <property type="evidence" value="ECO:0007669"/>
    <property type="project" value="InterPro"/>
</dbReference>
<reference evidence="8" key="1">
    <citation type="submission" date="2016-10" db="EMBL/GenBank/DDBJ databases">
        <authorList>
            <person name="Varghese N."/>
            <person name="Submissions S."/>
        </authorList>
    </citation>
    <scope>NUCLEOTIDE SEQUENCE [LARGE SCALE GENOMIC DNA]</scope>
    <source>
        <strain evidence="8">8N4</strain>
    </source>
</reference>
<comment type="subcellular location">
    <subcellularLocation>
        <location evidence="1">Periplasm</location>
    </subcellularLocation>
</comment>
<dbReference type="Gene3D" id="3.40.190.10">
    <property type="entry name" value="Periplasmic binding protein-like II"/>
    <property type="match status" value="2"/>
</dbReference>
<dbReference type="SUPFAM" id="SSF53850">
    <property type="entry name" value="Periplasmic binding protein-like II"/>
    <property type="match status" value="1"/>
</dbReference>
<keyword evidence="4 6" id="KW-0732">Signal</keyword>
<keyword evidence="3" id="KW-0813">Transport</keyword>
<feature type="signal peptide" evidence="6">
    <location>
        <begin position="1"/>
        <end position="22"/>
    </location>
</feature>
<name>A0A1H9J755_9GAMM</name>
<feature type="chain" id="PRO_5017364988" evidence="6">
    <location>
        <begin position="23"/>
        <end position="336"/>
    </location>
</feature>
<evidence type="ECO:0000256" key="3">
    <source>
        <dbReference type="ARBA" id="ARBA00022448"/>
    </source>
</evidence>
<comment type="similarity">
    <text evidence="2">Belongs to the prokaryotic sulfate-binding protein family.</text>
</comment>
<evidence type="ECO:0000256" key="6">
    <source>
        <dbReference type="SAM" id="SignalP"/>
    </source>
</evidence>
<dbReference type="EMBL" id="FOGC01000007">
    <property type="protein sequence ID" value="SEQ82628.1"/>
    <property type="molecule type" value="Genomic_DNA"/>
</dbReference>
<dbReference type="PANTHER" id="PTHR30368">
    <property type="entry name" value="SULFATE-BINDING PROTEIN"/>
    <property type="match status" value="1"/>
</dbReference>
<keyword evidence="5" id="KW-0574">Periplasm</keyword>
<dbReference type="NCBIfam" id="NF008022">
    <property type="entry name" value="PRK10752.1"/>
    <property type="match status" value="1"/>
</dbReference>
<evidence type="ECO:0000256" key="5">
    <source>
        <dbReference type="ARBA" id="ARBA00022764"/>
    </source>
</evidence>
<dbReference type="NCBIfam" id="NF008106">
    <property type="entry name" value="PRK10852.1"/>
    <property type="match status" value="1"/>
</dbReference>
<organism evidence="7 8">
    <name type="scientific">Rosenbergiella nectarea</name>
    <dbReference type="NCBI Taxonomy" id="988801"/>
    <lineage>
        <taxon>Bacteria</taxon>
        <taxon>Pseudomonadati</taxon>
        <taxon>Pseudomonadota</taxon>
        <taxon>Gammaproteobacteria</taxon>
        <taxon>Enterobacterales</taxon>
        <taxon>Erwiniaceae</taxon>
        <taxon>Rosenbergiella</taxon>
    </lineage>
</organism>
<evidence type="ECO:0000313" key="7">
    <source>
        <dbReference type="EMBL" id="SEQ82628.1"/>
    </source>
</evidence>
<protein>
    <submittedName>
        <fullName evidence="7">Sulfate transport system substrate-binding protein</fullName>
    </submittedName>
</protein>
<dbReference type="GO" id="GO:0042597">
    <property type="term" value="C:periplasmic space"/>
    <property type="evidence" value="ECO:0007669"/>
    <property type="project" value="UniProtKB-SubCell"/>
</dbReference>
<dbReference type="RefSeq" id="WP_092676102.1">
    <property type="nucleotide sequence ID" value="NZ_FOGC01000007.1"/>
</dbReference>
<dbReference type="InterPro" id="IPR005669">
    <property type="entry name" value="Thiosulph/SO4-bd"/>
</dbReference>
<proteinExistence type="inferred from homology"/>
<dbReference type="Pfam" id="PF13531">
    <property type="entry name" value="SBP_bac_11"/>
    <property type="match status" value="1"/>
</dbReference>
<dbReference type="PANTHER" id="PTHR30368:SF1">
    <property type="entry name" value="THIOSULFATE-BINDING PROTEIN"/>
    <property type="match status" value="1"/>
</dbReference>
<dbReference type="Proteomes" id="UP000242515">
    <property type="component" value="Unassembled WGS sequence"/>
</dbReference>
<evidence type="ECO:0000256" key="4">
    <source>
        <dbReference type="ARBA" id="ARBA00022729"/>
    </source>
</evidence>
<dbReference type="STRING" id="988801.SAMN05216522_10751"/>
<dbReference type="OrthoDB" id="9802127at2"/>
<sequence>MKRRYRSSVVGLLLLAAPSAFPAQLLNSSYDVSRELYEQLNPVFIQQWNTQHPQDKLTIHQSHGGSSKQALALLQGMRADVVTFNQVPDVQILHDRGQLIPSNWQQRLANNSSPYYSTMALVVRRGNPLHIADWQDVVKPGVKLIYPNPKTSGNGRYAWLAAWGALSFSHDQDVSAVRKAMRQWVINTQVADIGGRGATQSFVNQKLGDVLITFEAEARALQQHYPDQHYQVIIPRTNIKAEFPVTWLDRNTERDHSTAVAKAYLHFLYQSEAQNILTRFYYRTYHATPSIVAQQHFAPIHFFTVEQQFGSWQQAMQSHFAPQGEFDTLQAAGSSL</sequence>
<dbReference type="NCBIfam" id="TIGR00971">
    <property type="entry name" value="3a0106s03"/>
    <property type="match status" value="1"/>
</dbReference>
<evidence type="ECO:0000256" key="1">
    <source>
        <dbReference type="ARBA" id="ARBA00004418"/>
    </source>
</evidence>
<evidence type="ECO:0000256" key="2">
    <source>
        <dbReference type="ARBA" id="ARBA00006099"/>
    </source>
</evidence>